<dbReference type="RefSeq" id="XP_067479406.1">
    <property type="nucleotide sequence ID" value="XM_067627980.1"/>
</dbReference>
<keyword evidence="1" id="KW-0472">Membrane</keyword>
<proteinExistence type="predicted"/>
<evidence type="ECO:0000256" key="1">
    <source>
        <dbReference type="SAM" id="Phobius"/>
    </source>
</evidence>
<dbReference type="STRING" id="767769.A0A1L9UKJ5"/>
<dbReference type="GeneID" id="93580468"/>
<dbReference type="EMBL" id="KV878684">
    <property type="protein sequence ID" value="OJJ72158.1"/>
    <property type="molecule type" value="Genomic_DNA"/>
</dbReference>
<keyword evidence="3" id="KW-1185">Reference proteome</keyword>
<evidence type="ECO:0000313" key="2">
    <source>
        <dbReference type="EMBL" id="OJJ72158.1"/>
    </source>
</evidence>
<keyword evidence="1" id="KW-0812">Transmembrane</keyword>
<dbReference type="VEuPathDB" id="FungiDB:ASPBRDRAFT_589576"/>
<accession>A0A1L9UKJ5</accession>
<sequence length="238" mass="26616">MAFPRATNSDWGSIALSLCFLVPLTWRAHAIYILPKRSTPGSQRSVQILFAAAICIIHLTSTGGLWNYAQFYNDSAALDACLSAVIVSGILAVLILEHSRGVESHLIPAYLAVALARDVYEMWNEECRASSGCRAVKLRLCLEALWFVSCNRPRGWKEYLKSHVSTSEDAAGTFSLLFFSWMTPMLREGYVSALSTASLPEIYHMLLSRALRTRVIESWTSRSESTHLQPYIMLIFTS</sequence>
<feature type="transmembrane region" description="Helical" evidence="1">
    <location>
        <begin position="75"/>
        <end position="96"/>
    </location>
</feature>
<protein>
    <submittedName>
        <fullName evidence="2">Uncharacterized protein</fullName>
    </submittedName>
</protein>
<name>A0A1L9UKJ5_ASPBC</name>
<feature type="transmembrane region" description="Helical" evidence="1">
    <location>
        <begin position="46"/>
        <end position="69"/>
    </location>
</feature>
<dbReference type="Proteomes" id="UP000184499">
    <property type="component" value="Unassembled WGS sequence"/>
</dbReference>
<evidence type="ECO:0000313" key="3">
    <source>
        <dbReference type="Proteomes" id="UP000184499"/>
    </source>
</evidence>
<feature type="transmembrane region" description="Helical" evidence="1">
    <location>
        <begin position="12"/>
        <end position="34"/>
    </location>
</feature>
<keyword evidence="1" id="KW-1133">Transmembrane helix</keyword>
<dbReference type="OrthoDB" id="6500128at2759"/>
<gene>
    <name evidence="2" type="ORF">ASPBRDRAFT_589576</name>
</gene>
<organism evidence="2 3">
    <name type="scientific">Aspergillus brasiliensis (strain CBS 101740 / IMI 381727 / IBT 21946)</name>
    <dbReference type="NCBI Taxonomy" id="767769"/>
    <lineage>
        <taxon>Eukaryota</taxon>
        <taxon>Fungi</taxon>
        <taxon>Dikarya</taxon>
        <taxon>Ascomycota</taxon>
        <taxon>Pezizomycotina</taxon>
        <taxon>Eurotiomycetes</taxon>
        <taxon>Eurotiomycetidae</taxon>
        <taxon>Eurotiales</taxon>
        <taxon>Aspergillaceae</taxon>
        <taxon>Aspergillus</taxon>
        <taxon>Aspergillus subgen. Circumdati</taxon>
    </lineage>
</organism>
<dbReference type="AlphaFoldDB" id="A0A1L9UKJ5"/>
<reference evidence="3" key="1">
    <citation type="journal article" date="2017" name="Genome Biol.">
        <title>Comparative genomics reveals high biological diversity and specific adaptations in the industrially and medically important fungal genus Aspergillus.</title>
        <authorList>
            <person name="de Vries R.P."/>
            <person name="Riley R."/>
            <person name="Wiebenga A."/>
            <person name="Aguilar-Osorio G."/>
            <person name="Amillis S."/>
            <person name="Uchima C.A."/>
            <person name="Anderluh G."/>
            <person name="Asadollahi M."/>
            <person name="Askin M."/>
            <person name="Barry K."/>
            <person name="Battaglia E."/>
            <person name="Bayram O."/>
            <person name="Benocci T."/>
            <person name="Braus-Stromeyer S.A."/>
            <person name="Caldana C."/>
            <person name="Canovas D."/>
            <person name="Cerqueira G.C."/>
            <person name="Chen F."/>
            <person name="Chen W."/>
            <person name="Choi C."/>
            <person name="Clum A."/>
            <person name="Dos Santos R.A."/>
            <person name="Damasio A.R."/>
            <person name="Diallinas G."/>
            <person name="Emri T."/>
            <person name="Fekete E."/>
            <person name="Flipphi M."/>
            <person name="Freyberg S."/>
            <person name="Gallo A."/>
            <person name="Gournas C."/>
            <person name="Habgood R."/>
            <person name="Hainaut M."/>
            <person name="Harispe M.L."/>
            <person name="Henrissat B."/>
            <person name="Hilden K.S."/>
            <person name="Hope R."/>
            <person name="Hossain A."/>
            <person name="Karabika E."/>
            <person name="Karaffa L."/>
            <person name="Karanyi Z."/>
            <person name="Krasevec N."/>
            <person name="Kuo A."/>
            <person name="Kusch H."/>
            <person name="LaButti K."/>
            <person name="Lagendijk E.L."/>
            <person name="Lapidus A."/>
            <person name="Levasseur A."/>
            <person name="Lindquist E."/>
            <person name="Lipzen A."/>
            <person name="Logrieco A.F."/>
            <person name="MacCabe A."/>
            <person name="Maekelae M.R."/>
            <person name="Malavazi I."/>
            <person name="Melin P."/>
            <person name="Meyer V."/>
            <person name="Mielnichuk N."/>
            <person name="Miskei M."/>
            <person name="Molnar A.P."/>
            <person name="Mule G."/>
            <person name="Ngan C.Y."/>
            <person name="Orejas M."/>
            <person name="Orosz E."/>
            <person name="Ouedraogo J.P."/>
            <person name="Overkamp K.M."/>
            <person name="Park H.-S."/>
            <person name="Perrone G."/>
            <person name="Piumi F."/>
            <person name="Punt P.J."/>
            <person name="Ram A.F."/>
            <person name="Ramon A."/>
            <person name="Rauscher S."/>
            <person name="Record E."/>
            <person name="Riano-Pachon D.M."/>
            <person name="Robert V."/>
            <person name="Roehrig J."/>
            <person name="Ruller R."/>
            <person name="Salamov A."/>
            <person name="Salih N.S."/>
            <person name="Samson R.A."/>
            <person name="Sandor E."/>
            <person name="Sanguinetti M."/>
            <person name="Schuetze T."/>
            <person name="Sepcic K."/>
            <person name="Shelest E."/>
            <person name="Sherlock G."/>
            <person name="Sophianopoulou V."/>
            <person name="Squina F.M."/>
            <person name="Sun H."/>
            <person name="Susca A."/>
            <person name="Todd R.B."/>
            <person name="Tsang A."/>
            <person name="Unkles S.E."/>
            <person name="van de Wiele N."/>
            <person name="van Rossen-Uffink D."/>
            <person name="Oliveira J.V."/>
            <person name="Vesth T.C."/>
            <person name="Visser J."/>
            <person name="Yu J.-H."/>
            <person name="Zhou M."/>
            <person name="Andersen M.R."/>
            <person name="Archer D.B."/>
            <person name="Baker S.E."/>
            <person name="Benoit I."/>
            <person name="Brakhage A.A."/>
            <person name="Braus G.H."/>
            <person name="Fischer R."/>
            <person name="Frisvad J.C."/>
            <person name="Goldman G.H."/>
            <person name="Houbraken J."/>
            <person name="Oakley B."/>
            <person name="Pocsi I."/>
            <person name="Scazzocchio C."/>
            <person name="Seiboth B."/>
            <person name="vanKuyk P.A."/>
            <person name="Wortman J."/>
            <person name="Dyer P.S."/>
            <person name="Grigoriev I.V."/>
        </authorList>
    </citation>
    <scope>NUCLEOTIDE SEQUENCE [LARGE SCALE GENOMIC DNA]</scope>
    <source>
        <strain evidence="3">CBS 101740 / IMI 381727 / IBT 21946</strain>
    </source>
</reference>